<evidence type="ECO:0000256" key="1">
    <source>
        <dbReference type="SAM" id="MobiDB-lite"/>
    </source>
</evidence>
<proteinExistence type="predicted"/>
<dbReference type="AlphaFoldDB" id="A0A5A9NI46"/>
<name>A0A5A9NI46_9TELE</name>
<reference evidence="2 3" key="1">
    <citation type="journal article" date="2019" name="Mol. Ecol. Resour.">
        <title>Chromosome-level genome assembly of Triplophysa tibetana, a fish adapted to the harsh high-altitude environment of the Tibetan Plateau.</title>
        <authorList>
            <person name="Yang X."/>
            <person name="Liu H."/>
            <person name="Ma Z."/>
            <person name="Zou Y."/>
            <person name="Zou M."/>
            <person name="Mao Y."/>
            <person name="Li X."/>
            <person name="Wang H."/>
            <person name="Chen T."/>
            <person name="Wang W."/>
            <person name="Yang R."/>
        </authorList>
    </citation>
    <scope>NUCLEOTIDE SEQUENCE [LARGE SCALE GENOMIC DNA]</scope>
    <source>
        <strain evidence="2">TTIB1903HZAU</strain>
        <tissue evidence="2">Muscle</tissue>
    </source>
</reference>
<accession>A0A5A9NI46</accession>
<comment type="caution">
    <text evidence="2">The sequence shown here is derived from an EMBL/GenBank/DDBJ whole genome shotgun (WGS) entry which is preliminary data.</text>
</comment>
<protein>
    <submittedName>
        <fullName evidence="2">Uncharacterized protein</fullName>
    </submittedName>
</protein>
<feature type="compositionally biased region" description="Basic residues" evidence="1">
    <location>
        <begin position="9"/>
        <end position="23"/>
    </location>
</feature>
<evidence type="ECO:0000313" key="2">
    <source>
        <dbReference type="EMBL" id="KAA0708569.1"/>
    </source>
</evidence>
<feature type="compositionally biased region" description="Polar residues" evidence="1">
    <location>
        <begin position="86"/>
        <end position="99"/>
    </location>
</feature>
<dbReference type="EMBL" id="SOYY01000018">
    <property type="protein sequence ID" value="KAA0708569.1"/>
    <property type="molecule type" value="Genomic_DNA"/>
</dbReference>
<gene>
    <name evidence="2" type="ORF">E1301_Tti005812</name>
</gene>
<keyword evidence="3" id="KW-1185">Reference proteome</keyword>
<dbReference type="Proteomes" id="UP000324632">
    <property type="component" value="Chromosome 18"/>
</dbReference>
<feature type="region of interest" description="Disordered" evidence="1">
    <location>
        <begin position="86"/>
        <end position="118"/>
    </location>
</feature>
<organism evidence="2 3">
    <name type="scientific">Triplophysa tibetana</name>
    <dbReference type="NCBI Taxonomy" id="1572043"/>
    <lineage>
        <taxon>Eukaryota</taxon>
        <taxon>Metazoa</taxon>
        <taxon>Chordata</taxon>
        <taxon>Craniata</taxon>
        <taxon>Vertebrata</taxon>
        <taxon>Euteleostomi</taxon>
        <taxon>Actinopterygii</taxon>
        <taxon>Neopterygii</taxon>
        <taxon>Teleostei</taxon>
        <taxon>Ostariophysi</taxon>
        <taxon>Cypriniformes</taxon>
        <taxon>Nemacheilidae</taxon>
        <taxon>Triplophysa</taxon>
    </lineage>
</organism>
<feature type="region of interest" description="Disordered" evidence="1">
    <location>
        <begin position="1"/>
        <end position="23"/>
    </location>
</feature>
<sequence length="175" mass="19595">MNDSTRTRQLQHHHITSHHTRRHGDKLITEVSDLTLLLCVLSLRSCEAFGHRVDSRVGKKHVKINKTKPEQEMRIVLNKDNRDTANISKSCYKPSLTTNDEPKPATNKQRRHAGANAASLLAQSPSQAAQPLCGRYAHLNAAAQTACGKEQMSVCLKTLLMLHEKPVDRQNDYGN</sequence>
<evidence type="ECO:0000313" key="3">
    <source>
        <dbReference type="Proteomes" id="UP000324632"/>
    </source>
</evidence>